<sequence>MAELAPRPRNRLLRTYGPVGGRGPRGRAARAGAQWFAPQDSKRFFSSTSSSNASSDDPSPSVASEDSDDPDFCCEVGRRRRRPGGRVSKARPSLTMTPRRLRLRARPPRKCSTPCSPLGPPPPFPGGSPGRLSPDLSVCSQPSDGGQLGTSASLFSPPASPGPGPGSPAPGDSVIGTGPSVSLDATSLDQAPGSCSQEAATGRGRLTRLARQARSSLTPALFSLMDSGNPEDSEFGTGAKDRRESYCERELMGKRLENPGLSRMRKKRVTDKVSCQETGAPGAVQTEYEASGCKLRKRPGKTYRPERTGPSQKRKHQEAVETSLLPYNPFKKGQRMGKDSFLAQDLTQLQNDCSWTKARASFSFHKKKIVTAVSDVCNSATTSSPSGSFISEYPNSPVLNKTSSAPSPWHSSSMYLLTPLKTPRVADQKASDAEKVYRECNQEGPIPFSSCLSTERLECCEKIGEGVFGEVFQTVDDCAPVALKIIAIEGPDLVNGAQQKTFEEILPEIIISKELSLLSDAVCHRTEGFIGLNSVHCVRGPYPPLLLRAWDHYHSTKGSANDRPDFFGRDQLFIILEFEFGGIDLEQRKKTLSSIATAKSILHQITASLAVAEASLHFEHRDLHWGNVLLKKTSLKEVHYTLSGKTGAIPTCGLQVNIIDYTLSRLERDGVVVFCDISMDEGLFTGEGDYQFEIYRLMKRENNNCWGEYHPYSNVLWLHYLTDKILKEMVFKKKCNTTALKQIKKNIEHFHQTMLNFSSATDLLCQHSLFK</sequence>
<evidence type="ECO:0000256" key="12">
    <source>
        <dbReference type="ARBA" id="ARBA00022777"/>
    </source>
</evidence>
<accession>A0A7J7TXH4</accession>
<dbReference type="GO" id="GO:0005694">
    <property type="term" value="C:chromosome"/>
    <property type="evidence" value="ECO:0007669"/>
    <property type="project" value="UniProtKB-SubCell"/>
</dbReference>
<dbReference type="Proteomes" id="UP000558488">
    <property type="component" value="Unassembled WGS sequence"/>
</dbReference>
<keyword evidence="10" id="KW-0808">Transferase</keyword>
<evidence type="ECO:0000256" key="14">
    <source>
        <dbReference type="ARBA" id="ARBA00023212"/>
    </source>
</evidence>
<keyword evidence="7" id="KW-0963">Cytoplasm</keyword>
<dbReference type="FunFam" id="3.30.200.20:FF:000409">
    <property type="entry name" value="serine/threonine-protein kinase haspin"/>
    <property type="match status" value="1"/>
</dbReference>
<dbReference type="SMART" id="SM01331">
    <property type="entry name" value="DUF3635"/>
    <property type="match status" value="1"/>
</dbReference>
<feature type="binding site" evidence="21">
    <location>
        <position position="484"/>
    </location>
    <ligand>
        <name>ATP</name>
        <dbReference type="ChEBI" id="CHEBI:30616"/>
    </ligand>
</feature>
<evidence type="ECO:0000259" key="23">
    <source>
        <dbReference type="PROSITE" id="PS50011"/>
    </source>
</evidence>
<dbReference type="GO" id="GO:0005524">
    <property type="term" value="F:ATP binding"/>
    <property type="evidence" value="ECO:0007669"/>
    <property type="project" value="UniProtKB-UniRule"/>
</dbReference>
<feature type="region of interest" description="Disordered" evidence="22">
    <location>
        <begin position="286"/>
        <end position="323"/>
    </location>
</feature>
<dbReference type="InterPro" id="IPR017441">
    <property type="entry name" value="Protein_kinase_ATP_BS"/>
</dbReference>
<evidence type="ECO:0000256" key="22">
    <source>
        <dbReference type="SAM" id="MobiDB-lite"/>
    </source>
</evidence>
<proteinExistence type="predicted"/>
<evidence type="ECO:0000256" key="15">
    <source>
        <dbReference type="ARBA" id="ARBA00023242"/>
    </source>
</evidence>
<evidence type="ECO:0000313" key="24">
    <source>
        <dbReference type="EMBL" id="KAF6305286.1"/>
    </source>
</evidence>
<feature type="compositionally biased region" description="Low complexity" evidence="22">
    <location>
        <begin position="46"/>
        <end position="64"/>
    </location>
</feature>
<keyword evidence="6" id="KW-0158">Chromosome</keyword>
<feature type="domain" description="Protein kinase" evidence="23">
    <location>
        <begin position="457"/>
        <end position="771"/>
    </location>
</feature>
<evidence type="ECO:0000256" key="11">
    <source>
        <dbReference type="ARBA" id="ARBA00022741"/>
    </source>
</evidence>
<evidence type="ECO:0000256" key="2">
    <source>
        <dbReference type="ARBA" id="ARBA00004123"/>
    </source>
</evidence>
<dbReference type="Gene3D" id="1.10.510.10">
    <property type="entry name" value="Transferase(Phosphotransferase) domain 1"/>
    <property type="match status" value="1"/>
</dbReference>
<dbReference type="PROSITE" id="PS00107">
    <property type="entry name" value="PROTEIN_KINASE_ATP"/>
    <property type="match status" value="1"/>
</dbReference>
<evidence type="ECO:0000256" key="1">
    <source>
        <dbReference type="ARBA" id="ARBA00001946"/>
    </source>
</evidence>
<organism evidence="24 25">
    <name type="scientific">Pipistrellus kuhlii</name>
    <name type="common">Kuhl's pipistrelle</name>
    <dbReference type="NCBI Taxonomy" id="59472"/>
    <lineage>
        <taxon>Eukaryota</taxon>
        <taxon>Metazoa</taxon>
        <taxon>Chordata</taxon>
        <taxon>Craniata</taxon>
        <taxon>Vertebrata</taxon>
        <taxon>Euteleostomi</taxon>
        <taxon>Mammalia</taxon>
        <taxon>Eutheria</taxon>
        <taxon>Laurasiatheria</taxon>
        <taxon>Chiroptera</taxon>
        <taxon>Yangochiroptera</taxon>
        <taxon>Vespertilionidae</taxon>
        <taxon>Pipistrellus</taxon>
    </lineage>
</organism>
<keyword evidence="14" id="KW-0206">Cytoskeleton</keyword>
<dbReference type="GO" id="GO:0051276">
    <property type="term" value="P:chromosome organization"/>
    <property type="evidence" value="ECO:0007669"/>
    <property type="project" value="UniProtKB-ARBA"/>
</dbReference>
<evidence type="ECO:0000256" key="8">
    <source>
        <dbReference type="ARBA" id="ARBA00022527"/>
    </source>
</evidence>
<feature type="compositionally biased region" description="Pro residues" evidence="22">
    <location>
        <begin position="117"/>
        <end position="126"/>
    </location>
</feature>
<dbReference type="GO" id="GO:0005737">
    <property type="term" value="C:cytoplasm"/>
    <property type="evidence" value="ECO:0007669"/>
    <property type="project" value="TreeGrafter"/>
</dbReference>
<feature type="compositionally biased region" description="Polar residues" evidence="22">
    <location>
        <begin position="179"/>
        <end position="199"/>
    </location>
</feature>
<dbReference type="SUPFAM" id="SSF56112">
    <property type="entry name" value="Protein kinase-like (PK-like)"/>
    <property type="match status" value="1"/>
</dbReference>
<evidence type="ECO:0000256" key="13">
    <source>
        <dbReference type="ARBA" id="ARBA00022840"/>
    </source>
</evidence>
<comment type="catalytic activity">
    <reaction evidence="16">
        <text>L-threonyl-[protein] + ATP = O-phospho-L-threonyl-[protein] + ADP + H(+)</text>
        <dbReference type="Rhea" id="RHEA:46608"/>
        <dbReference type="Rhea" id="RHEA-COMP:11060"/>
        <dbReference type="Rhea" id="RHEA-COMP:11605"/>
        <dbReference type="ChEBI" id="CHEBI:15378"/>
        <dbReference type="ChEBI" id="CHEBI:30013"/>
        <dbReference type="ChEBI" id="CHEBI:30616"/>
        <dbReference type="ChEBI" id="CHEBI:61977"/>
        <dbReference type="ChEBI" id="CHEBI:456216"/>
        <dbReference type="EC" id="2.7.11.1"/>
    </reaction>
</comment>
<dbReference type="PANTHER" id="PTHR24419">
    <property type="entry name" value="INTERLEUKIN-1 RECEPTOR-ASSOCIATED KINASE"/>
    <property type="match status" value="1"/>
</dbReference>
<evidence type="ECO:0000256" key="21">
    <source>
        <dbReference type="PROSITE-ProRule" id="PRU10141"/>
    </source>
</evidence>
<protein>
    <recommendedName>
        <fullName evidence="19">Serine/threonine-protein kinase haspin</fullName>
        <ecNumber evidence="5">2.7.11.1</ecNumber>
    </recommendedName>
    <alternativeName>
        <fullName evidence="20">Germ cell-specific gene 2 protein</fullName>
    </alternativeName>
</protein>
<dbReference type="GO" id="GO:0005819">
    <property type="term" value="C:spindle"/>
    <property type="evidence" value="ECO:0007669"/>
    <property type="project" value="UniProtKB-SubCell"/>
</dbReference>
<keyword evidence="9" id="KW-0597">Phosphoprotein</keyword>
<comment type="caution">
    <text evidence="24">The sequence shown here is derived from an EMBL/GenBank/DDBJ whole genome shotgun (WGS) entry which is preliminary data.</text>
</comment>
<evidence type="ECO:0000256" key="16">
    <source>
        <dbReference type="ARBA" id="ARBA00047899"/>
    </source>
</evidence>
<comment type="function">
    <text evidence="18">Serine/threonine-protein kinase that phosphorylates histone H3 at 'Thr-3' (H3T3ph) during mitosis. May act through H3T3ph to both position and modulate activation of AURKB and other components of the chromosomal passenger complex (CPC) at centromeres to ensure proper chromatid cohesion, metaphase alignment and normal progression through the cell cycle.</text>
</comment>
<reference evidence="24 25" key="1">
    <citation type="journal article" date="2020" name="Nature">
        <title>Six reference-quality genomes reveal evolution of bat adaptations.</title>
        <authorList>
            <person name="Jebb D."/>
            <person name="Huang Z."/>
            <person name="Pippel M."/>
            <person name="Hughes G.M."/>
            <person name="Lavrichenko K."/>
            <person name="Devanna P."/>
            <person name="Winkler S."/>
            <person name="Jermiin L.S."/>
            <person name="Skirmuntt E.C."/>
            <person name="Katzourakis A."/>
            <person name="Burkitt-Gray L."/>
            <person name="Ray D.A."/>
            <person name="Sullivan K.A.M."/>
            <person name="Roscito J.G."/>
            <person name="Kirilenko B.M."/>
            <person name="Davalos L.M."/>
            <person name="Corthals A.P."/>
            <person name="Power M.L."/>
            <person name="Jones G."/>
            <person name="Ransome R.D."/>
            <person name="Dechmann D.K.N."/>
            <person name="Locatelli A.G."/>
            <person name="Puechmaille S.J."/>
            <person name="Fedrigo O."/>
            <person name="Jarvis E.D."/>
            <person name="Hiller M."/>
            <person name="Vernes S.C."/>
            <person name="Myers E.W."/>
            <person name="Teeling E.C."/>
        </authorList>
    </citation>
    <scope>NUCLEOTIDE SEQUENCE [LARGE SCALE GENOMIC DNA]</scope>
    <source>
        <strain evidence="24">MPipKuh1</strain>
        <tissue evidence="24">Flight muscle</tissue>
    </source>
</reference>
<evidence type="ECO:0000256" key="6">
    <source>
        <dbReference type="ARBA" id="ARBA00022454"/>
    </source>
</evidence>
<evidence type="ECO:0000256" key="20">
    <source>
        <dbReference type="ARBA" id="ARBA00081741"/>
    </source>
</evidence>
<dbReference type="InterPro" id="IPR000719">
    <property type="entry name" value="Prot_kinase_dom"/>
</dbReference>
<gene>
    <name evidence="24" type="ORF">mPipKuh1_006063</name>
</gene>
<dbReference type="EMBL" id="JACAGB010000023">
    <property type="protein sequence ID" value="KAF6305286.1"/>
    <property type="molecule type" value="Genomic_DNA"/>
</dbReference>
<feature type="region of interest" description="Disordered" evidence="22">
    <location>
        <begin position="1"/>
        <end position="206"/>
    </location>
</feature>
<evidence type="ECO:0000256" key="5">
    <source>
        <dbReference type="ARBA" id="ARBA00012513"/>
    </source>
</evidence>
<keyword evidence="11 21" id="KW-0547">Nucleotide-binding</keyword>
<dbReference type="FunFam" id="1.10.510.10:FF:000401">
    <property type="entry name" value="serine/threonine-protein kinase haspin"/>
    <property type="match status" value="1"/>
</dbReference>
<dbReference type="AlphaFoldDB" id="A0A7J7TXH4"/>
<feature type="compositionally biased region" description="Basic residues" evidence="22">
    <location>
        <begin position="99"/>
        <end position="109"/>
    </location>
</feature>
<evidence type="ECO:0000313" key="25">
    <source>
        <dbReference type="Proteomes" id="UP000558488"/>
    </source>
</evidence>
<dbReference type="Pfam" id="PF12330">
    <property type="entry name" value="Haspin_kinase"/>
    <property type="match status" value="1"/>
</dbReference>
<dbReference type="GO" id="GO:0000278">
    <property type="term" value="P:mitotic cell cycle"/>
    <property type="evidence" value="ECO:0007669"/>
    <property type="project" value="TreeGrafter"/>
</dbReference>
<dbReference type="GO" id="GO:0072354">
    <property type="term" value="F:histone H3T3 kinase activity"/>
    <property type="evidence" value="ECO:0007669"/>
    <property type="project" value="TreeGrafter"/>
</dbReference>
<comment type="cofactor">
    <cofactor evidence="1">
        <name>Mg(2+)</name>
        <dbReference type="ChEBI" id="CHEBI:18420"/>
    </cofactor>
</comment>
<dbReference type="Gene3D" id="3.30.200.20">
    <property type="entry name" value="Phosphorylase Kinase, domain 1"/>
    <property type="match status" value="1"/>
</dbReference>
<keyword evidence="13 21" id="KW-0067">ATP-binding</keyword>
<evidence type="ECO:0000256" key="19">
    <source>
        <dbReference type="ARBA" id="ARBA00069281"/>
    </source>
</evidence>
<dbReference type="GO" id="GO:1901991">
    <property type="term" value="P:negative regulation of mitotic cell cycle phase transition"/>
    <property type="evidence" value="ECO:0007669"/>
    <property type="project" value="UniProtKB-ARBA"/>
</dbReference>
<evidence type="ECO:0000256" key="9">
    <source>
        <dbReference type="ARBA" id="ARBA00022553"/>
    </source>
</evidence>
<feature type="region of interest" description="Disordered" evidence="22">
    <location>
        <begin position="221"/>
        <end position="244"/>
    </location>
</feature>
<dbReference type="EC" id="2.7.11.1" evidence="5"/>
<dbReference type="PANTHER" id="PTHR24419:SF18">
    <property type="entry name" value="SERINE_THREONINE-PROTEIN KINASE HASPIN"/>
    <property type="match status" value="1"/>
</dbReference>
<name>A0A7J7TXH4_PIPKU</name>
<keyword evidence="15" id="KW-0539">Nucleus</keyword>
<evidence type="ECO:0000256" key="18">
    <source>
        <dbReference type="ARBA" id="ARBA00053811"/>
    </source>
</evidence>
<keyword evidence="12 24" id="KW-0418">Kinase</keyword>
<evidence type="ECO:0000256" key="17">
    <source>
        <dbReference type="ARBA" id="ARBA00048679"/>
    </source>
</evidence>
<evidence type="ECO:0000256" key="3">
    <source>
        <dbReference type="ARBA" id="ARBA00004186"/>
    </source>
</evidence>
<keyword evidence="25" id="KW-1185">Reference proteome</keyword>
<comment type="subcellular location">
    <subcellularLocation>
        <location evidence="4">Chromosome</location>
    </subcellularLocation>
    <subcellularLocation>
        <location evidence="3">Cytoplasm</location>
        <location evidence="3">Cytoskeleton</location>
        <location evidence="3">Spindle</location>
    </subcellularLocation>
    <subcellularLocation>
        <location evidence="2">Nucleus</location>
    </subcellularLocation>
</comment>
<dbReference type="PROSITE" id="PS50011">
    <property type="entry name" value="PROTEIN_KINASE_DOM"/>
    <property type="match status" value="1"/>
</dbReference>
<dbReference type="InterPro" id="IPR011009">
    <property type="entry name" value="Kinase-like_dom_sf"/>
</dbReference>
<feature type="compositionally biased region" description="Polar residues" evidence="22">
    <location>
        <begin position="138"/>
        <end position="154"/>
    </location>
</feature>
<dbReference type="GO" id="GO:0005634">
    <property type="term" value="C:nucleus"/>
    <property type="evidence" value="ECO:0007669"/>
    <property type="project" value="UniProtKB-SubCell"/>
</dbReference>
<feature type="compositionally biased region" description="Pro residues" evidence="22">
    <location>
        <begin position="158"/>
        <end position="168"/>
    </location>
</feature>
<dbReference type="GO" id="GO:0035556">
    <property type="term" value="P:intracellular signal transduction"/>
    <property type="evidence" value="ECO:0007669"/>
    <property type="project" value="TreeGrafter"/>
</dbReference>
<evidence type="ECO:0000256" key="4">
    <source>
        <dbReference type="ARBA" id="ARBA00004286"/>
    </source>
</evidence>
<keyword evidence="8" id="KW-0723">Serine/threonine-protein kinase</keyword>
<evidence type="ECO:0000256" key="7">
    <source>
        <dbReference type="ARBA" id="ARBA00022490"/>
    </source>
</evidence>
<dbReference type="InterPro" id="IPR024604">
    <property type="entry name" value="GSG2_C"/>
</dbReference>
<evidence type="ECO:0000256" key="10">
    <source>
        <dbReference type="ARBA" id="ARBA00022679"/>
    </source>
</evidence>
<comment type="catalytic activity">
    <reaction evidence="17">
        <text>L-seryl-[protein] + ATP = O-phospho-L-seryl-[protein] + ADP + H(+)</text>
        <dbReference type="Rhea" id="RHEA:17989"/>
        <dbReference type="Rhea" id="RHEA-COMP:9863"/>
        <dbReference type="Rhea" id="RHEA-COMP:11604"/>
        <dbReference type="ChEBI" id="CHEBI:15378"/>
        <dbReference type="ChEBI" id="CHEBI:29999"/>
        <dbReference type="ChEBI" id="CHEBI:30616"/>
        <dbReference type="ChEBI" id="CHEBI:83421"/>
        <dbReference type="ChEBI" id="CHEBI:456216"/>
        <dbReference type="EC" id="2.7.11.1"/>
    </reaction>
</comment>